<dbReference type="InterPro" id="IPR001441">
    <property type="entry name" value="UPP_synth-like"/>
</dbReference>
<feature type="binding site" evidence="2">
    <location>
        <begin position="193"/>
        <end position="195"/>
    </location>
    <ligand>
        <name>substrate</name>
    </ligand>
</feature>
<organism evidence="3 4">
    <name type="scientific">Verrucomicrobia subdivision 6 bacterium BACL9 MAG-120507-bin52</name>
    <dbReference type="NCBI Taxonomy" id="1655590"/>
    <lineage>
        <taxon>Bacteria</taxon>
        <taxon>Pseudomonadati</taxon>
        <taxon>Verrucomicrobiota</taxon>
        <taxon>Verrucomicrobiia</taxon>
        <taxon>Verrucomicrobiales</taxon>
        <taxon>Verrucomicrobia subdivision 6</taxon>
    </lineage>
</organism>
<feature type="active site" description="Proton acceptor" evidence="2">
    <location>
        <position position="67"/>
    </location>
</feature>
<dbReference type="PANTHER" id="PTHR10291">
    <property type="entry name" value="DEHYDRODOLICHYL DIPHOSPHATE SYNTHASE FAMILY MEMBER"/>
    <property type="match status" value="1"/>
</dbReference>
<evidence type="ECO:0000256" key="2">
    <source>
        <dbReference type="HAMAP-Rule" id="MF_01139"/>
    </source>
</evidence>
<feature type="binding site" evidence="2">
    <location>
        <begin position="20"/>
        <end position="23"/>
    </location>
    <ligand>
        <name>substrate</name>
    </ligand>
</feature>
<dbReference type="GO" id="GO:0005829">
    <property type="term" value="C:cytosol"/>
    <property type="evidence" value="ECO:0007669"/>
    <property type="project" value="TreeGrafter"/>
</dbReference>
<name>A0A0R2RK19_9BACT</name>
<dbReference type="EMBL" id="LIBO01000011">
    <property type="protein sequence ID" value="KRO63048.1"/>
    <property type="molecule type" value="Genomic_DNA"/>
</dbReference>
<gene>
    <name evidence="3" type="ORF">ABR82_01085</name>
</gene>
<feature type="binding site" evidence="2">
    <location>
        <position position="24"/>
    </location>
    <ligand>
        <name>substrate</name>
    </ligand>
</feature>
<proteinExistence type="inferred from homology"/>
<feature type="binding site" evidence="2">
    <location>
        <position position="68"/>
    </location>
    <ligand>
        <name>substrate</name>
    </ligand>
</feature>
<keyword evidence="1 2" id="KW-0808">Transferase</keyword>
<feature type="binding site" evidence="2">
    <location>
        <begin position="64"/>
        <end position="66"/>
    </location>
    <ligand>
        <name>substrate</name>
    </ligand>
</feature>
<comment type="cofactor">
    <cofactor evidence="2">
        <name>Mg(2+)</name>
        <dbReference type="ChEBI" id="CHEBI:18420"/>
    </cofactor>
    <text evidence="2">Binds 2 magnesium ions per subunit.</text>
</comment>
<dbReference type="InterPro" id="IPR036424">
    <property type="entry name" value="UPP_synth-like_sf"/>
</dbReference>
<feature type="binding site" evidence="2">
    <location>
        <position position="36"/>
    </location>
    <ligand>
        <name>substrate</name>
    </ligand>
</feature>
<dbReference type="GO" id="GO:0008834">
    <property type="term" value="F:ditrans,polycis-undecaprenyl-diphosphate synthase [(2E,6E)-farnesyl-diphosphate specific] activity"/>
    <property type="evidence" value="ECO:0007669"/>
    <property type="project" value="TreeGrafter"/>
</dbReference>
<dbReference type="PANTHER" id="PTHR10291:SF0">
    <property type="entry name" value="DEHYDRODOLICHYL DIPHOSPHATE SYNTHASE 2"/>
    <property type="match status" value="1"/>
</dbReference>
<dbReference type="NCBIfam" id="TIGR00055">
    <property type="entry name" value="uppS"/>
    <property type="match status" value="1"/>
</dbReference>
<evidence type="ECO:0000256" key="1">
    <source>
        <dbReference type="ARBA" id="ARBA00022679"/>
    </source>
</evidence>
<comment type="subunit">
    <text evidence="2">Homodimer.</text>
</comment>
<evidence type="ECO:0000313" key="4">
    <source>
        <dbReference type="Proteomes" id="UP000051269"/>
    </source>
</evidence>
<feature type="binding site" evidence="2">
    <location>
        <position position="206"/>
    </location>
    <ligand>
        <name>Mg(2+)</name>
        <dbReference type="ChEBI" id="CHEBI:18420"/>
    </ligand>
</feature>
<feature type="binding site" evidence="2">
    <location>
        <position position="70"/>
    </location>
    <ligand>
        <name>substrate</name>
    </ligand>
</feature>
<evidence type="ECO:0000313" key="3">
    <source>
        <dbReference type="EMBL" id="KRO63048.1"/>
    </source>
</evidence>
<feature type="binding site" evidence="2">
    <location>
        <position position="32"/>
    </location>
    <ligand>
        <name>substrate</name>
    </ligand>
</feature>
<protein>
    <recommendedName>
        <fullName evidence="2">Isoprenyl transferase</fullName>
        <ecNumber evidence="2">2.5.1.-</ecNumber>
    </recommendedName>
</protein>
<keyword evidence="2" id="KW-0479">Metal-binding</keyword>
<feature type="binding site" evidence="2">
    <location>
        <position position="187"/>
    </location>
    <ligand>
        <name>substrate</name>
    </ligand>
</feature>
<dbReference type="GO" id="GO:0000287">
    <property type="term" value="F:magnesium ion binding"/>
    <property type="evidence" value="ECO:0007669"/>
    <property type="project" value="UniProtKB-UniRule"/>
</dbReference>
<dbReference type="FunFam" id="3.40.1180.10:FF:000001">
    <property type="entry name" value="(2E,6E)-farnesyl-diphosphate-specific ditrans,polycis-undecaprenyl-diphosphate synthase"/>
    <property type="match status" value="1"/>
</dbReference>
<dbReference type="PROSITE" id="PS01066">
    <property type="entry name" value="UPP_SYNTHASE"/>
    <property type="match status" value="1"/>
</dbReference>
<dbReference type="Gene3D" id="3.40.1180.10">
    <property type="entry name" value="Decaprenyl diphosphate synthase-like"/>
    <property type="match status" value="1"/>
</dbReference>
<dbReference type="InterPro" id="IPR018520">
    <property type="entry name" value="UPP_synth-like_CS"/>
</dbReference>
<dbReference type="CDD" id="cd00475">
    <property type="entry name" value="Cis_IPPS"/>
    <property type="match status" value="1"/>
</dbReference>
<reference evidence="3 4" key="1">
    <citation type="submission" date="2015-10" db="EMBL/GenBank/DDBJ databases">
        <title>Metagenome-Assembled Genomes uncover a global brackish microbiome.</title>
        <authorList>
            <person name="Hugerth L.W."/>
            <person name="Larsson J."/>
            <person name="Alneberg J."/>
            <person name="Lindh M.V."/>
            <person name="Legrand C."/>
            <person name="Pinhassi J."/>
            <person name="Andersson A.F."/>
        </authorList>
    </citation>
    <scope>NUCLEOTIDE SEQUENCE [LARGE SCALE GENOMIC DNA]</scope>
    <source>
        <strain evidence="3">BACL18 MAG-120507-bin52</strain>
    </source>
</reference>
<dbReference type="Proteomes" id="UP000051269">
    <property type="component" value="Unassembled WGS sequence"/>
</dbReference>
<feature type="active site" evidence="2">
    <location>
        <position position="19"/>
    </location>
</feature>
<dbReference type="GO" id="GO:0016094">
    <property type="term" value="P:polyprenol biosynthetic process"/>
    <property type="evidence" value="ECO:0007669"/>
    <property type="project" value="TreeGrafter"/>
</dbReference>
<dbReference type="HAMAP" id="MF_01139">
    <property type="entry name" value="ISPT"/>
    <property type="match status" value="1"/>
</dbReference>
<dbReference type="GO" id="GO:0030145">
    <property type="term" value="F:manganese ion binding"/>
    <property type="evidence" value="ECO:0007669"/>
    <property type="project" value="TreeGrafter"/>
</dbReference>
<comment type="caution">
    <text evidence="3">The sequence shown here is derived from an EMBL/GenBank/DDBJ whole genome shotgun (WGS) entry which is preliminary data.</text>
</comment>
<comment type="function">
    <text evidence="2">Catalyzes the condensation of isopentenyl diphosphate (IPP) with allylic pyrophosphates generating different type of terpenoids.</text>
</comment>
<comment type="similarity">
    <text evidence="2">Belongs to the UPP synthase family.</text>
</comment>
<keyword evidence="2" id="KW-0460">Magnesium</keyword>
<dbReference type="Pfam" id="PF01255">
    <property type="entry name" value="Prenyltransf"/>
    <property type="match status" value="1"/>
</dbReference>
<dbReference type="AlphaFoldDB" id="A0A0R2RK19"/>
<dbReference type="SUPFAM" id="SSF64005">
    <property type="entry name" value="Undecaprenyl diphosphate synthase"/>
    <property type="match status" value="1"/>
</dbReference>
<accession>A0A0R2RK19</accession>
<sequence length="239" mass="27080">MAKEKSVTAIPQHVAIIMDGNGRWAKKHHLPRLSGHEAGRKSVKRVVQAAIDHGVRYLTLYAFSVENWQRPREEVQGLMGLLRGVIREELSEMSKEGIRLRTIGRRQDLPEAVREELESAIEKTKGHTKLDLILALSYGSRVEITEAMQGMAREVKAGKLDPDQIREETVAEHLYTHGIPDPDLLIRTSGEMRISNFMLWQISYAEIVVTPVLWPDFGEEDFAKALADYAARDRRFGGI</sequence>
<dbReference type="EC" id="2.5.1.-" evidence="2"/>
<feature type="binding site" evidence="2">
    <location>
        <position position="19"/>
    </location>
    <ligand>
        <name>Mg(2+)</name>
        <dbReference type="ChEBI" id="CHEBI:18420"/>
    </ligand>
</feature>
<dbReference type="NCBIfam" id="NF011405">
    <property type="entry name" value="PRK14830.1"/>
    <property type="match status" value="1"/>
</dbReference>